<dbReference type="InterPro" id="IPR004445">
    <property type="entry name" value="GltS"/>
</dbReference>
<keyword evidence="1" id="KW-0472">Membrane</keyword>
<dbReference type="Proteomes" id="UP000401081">
    <property type="component" value="Unassembled WGS sequence"/>
</dbReference>
<gene>
    <name evidence="2" type="primary">gltS_3</name>
    <name evidence="2" type="ORF">NCTC12993_01868</name>
</gene>
<feature type="transmembrane region" description="Helical" evidence="1">
    <location>
        <begin position="12"/>
        <end position="35"/>
    </location>
</feature>
<evidence type="ECO:0000256" key="1">
    <source>
        <dbReference type="SAM" id="Phobius"/>
    </source>
</evidence>
<sequence length="91" mass="10168">MSLKLWELADLALPMLVILAVQTLAMALYAIFVTYRLMGQKLRRGGSGCGSLRFWPWRHADGDSQHAGDYRAFRPSHTAFLVVPMVGGVLY</sequence>
<dbReference type="GO" id="GO:0015813">
    <property type="term" value="P:L-glutamate transmembrane transport"/>
    <property type="evidence" value="ECO:0007669"/>
    <property type="project" value="InterPro"/>
</dbReference>
<accession>A0A485AJT8</accession>
<dbReference type="PANTHER" id="PTHR36178:SF1">
    <property type="entry name" value="SODIUM_GLUTAMATE SYMPORTER"/>
    <property type="match status" value="1"/>
</dbReference>
<dbReference type="PANTHER" id="PTHR36178">
    <property type="entry name" value="SLR0625 PROTEIN"/>
    <property type="match status" value="1"/>
</dbReference>
<dbReference type="Pfam" id="PF03616">
    <property type="entry name" value="Glt_symporter"/>
    <property type="match status" value="1"/>
</dbReference>
<dbReference type="EMBL" id="CAADJD010000015">
    <property type="protein sequence ID" value="VFS61304.1"/>
    <property type="molecule type" value="Genomic_DNA"/>
</dbReference>
<proteinExistence type="predicted"/>
<dbReference type="GO" id="GO:0016020">
    <property type="term" value="C:membrane"/>
    <property type="evidence" value="ECO:0007669"/>
    <property type="project" value="InterPro"/>
</dbReference>
<dbReference type="GO" id="GO:0015501">
    <property type="term" value="F:glutamate:sodium symporter activity"/>
    <property type="evidence" value="ECO:0007669"/>
    <property type="project" value="InterPro"/>
</dbReference>
<dbReference type="AlphaFoldDB" id="A0A485AJT8"/>
<keyword evidence="3" id="KW-1185">Reference proteome</keyword>
<organism evidence="2 3">
    <name type="scientific">Kluyvera cryocrescens</name>
    <name type="common">Kluyvera citrophila</name>
    <dbReference type="NCBI Taxonomy" id="580"/>
    <lineage>
        <taxon>Bacteria</taxon>
        <taxon>Pseudomonadati</taxon>
        <taxon>Pseudomonadota</taxon>
        <taxon>Gammaproteobacteria</taxon>
        <taxon>Enterobacterales</taxon>
        <taxon>Enterobacteriaceae</taxon>
        <taxon>Kluyvera</taxon>
    </lineage>
</organism>
<reference evidence="2 3" key="1">
    <citation type="submission" date="2019-03" db="EMBL/GenBank/DDBJ databases">
        <authorList>
            <consortium name="Pathogen Informatics"/>
        </authorList>
    </citation>
    <scope>NUCLEOTIDE SEQUENCE [LARGE SCALE GENOMIC DNA]</scope>
    <source>
        <strain evidence="2 3">NCTC12993</strain>
    </source>
</reference>
<evidence type="ECO:0000313" key="2">
    <source>
        <dbReference type="EMBL" id="VFS61304.1"/>
    </source>
</evidence>
<protein>
    <submittedName>
        <fullName evidence="2">Glutamate permease</fullName>
    </submittedName>
</protein>
<keyword evidence="1" id="KW-1133">Transmembrane helix</keyword>
<keyword evidence="1" id="KW-0812">Transmembrane</keyword>
<evidence type="ECO:0000313" key="3">
    <source>
        <dbReference type="Proteomes" id="UP000401081"/>
    </source>
</evidence>
<name>A0A485AJT8_KLUCR</name>